<feature type="transmembrane region" description="Helical" evidence="10">
    <location>
        <begin position="653"/>
        <end position="672"/>
    </location>
</feature>
<evidence type="ECO:0000313" key="12">
    <source>
        <dbReference type="Proteomes" id="UP000279236"/>
    </source>
</evidence>
<dbReference type="GO" id="GO:0015031">
    <property type="term" value="P:protein transport"/>
    <property type="evidence" value="ECO:0007669"/>
    <property type="project" value="UniProtKB-KW"/>
</dbReference>
<feature type="transmembrane region" description="Helical" evidence="10">
    <location>
        <begin position="539"/>
        <end position="563"/>
    </location>
</feature>
<dbReference type="InterPro" id="IPR004648">
    <property type="entry name" value="Oligpept_transpt"/>
</dbReference>
<keyword evidence="8 10" id="KW-0472">Membrane</keyword>
<dbReference type="GO" id="GO:0035673">
    <property type="term" value="F:oligopeptide transmembrane transporter activity"/>
    <property type="evidence" value="ECO:0007669"/>
    <property type="project" value="InterPro"/>
</dbReference>
<feature type="transmembrane region" description="Helical" evidence="10">
    <location>
        <begin position="111"/>
        <end position="129"/>
    </location>
</feature>
<dbReference type="RefSeq" id="XP_028473835.1">
    <property type="nucleotide sequence ID" value="XM_028618157.1"/>
</dbReference>
<dbReference type="EMBL" id="RSCE01000012">
    <property type="protein sequence ID" value="RSH78688.1"/>
    <property type="molecule type" value="Genomic_DNA"/>
</dbReference>
<feature type="transmembrane region" description="Helical" evidence="10">
    <location>
        <begin position="182"/>
        <end position="203"/>
    </location>
</feature>
<evidence type="ECO:0000256" key="2">
    <source>
        <dbReference type="ARBA" id="ARBA00008807"/>
    </source>
</evidence>
<accession>A0A427XIP5</accession>
<feature type="transmembrane region" description="Helical" evidence="10">
    <location>
        <begin position="738"/>
        <end position="762"/>
    </location>
</feature>
<proteinExistence type="inferred from homology"/>
<evidence type="ECO:0000256" key="7">
    <source>
        <dbReference type="ARBA" id="ARBA00022989"/>
    </source>
</evidence>
<organism evidence="11 12">
    <name type="scientific">Apiotrichum porosum</name>
    <dbReference type="NCBI Taxonomy" id="105984"/>
    <lineage>
        <taxon>Eukaryota</taxon>
        <taxon>Fungi</taxon>
        <taxon>Dikarya</taxon>
        <taxon>Basidiomycota</taxon>
        <taxon>Agaricomycotina</taxon>
        <taxon>Tremellomycetes</taxon>
        <taxon>Trichosporonales</taxon>
        <taxon>Trichosporonaceae</taxon>
        <taxon>Apiotrichum</taxon>
    </lineage>
</organism>
<comment type="caution">
    <text evidence="11">The sequence shown here is derived from an EMBL/GenBank/DDBJ whole genome shotgun (WGS) entry which is preliminary data.</text>
</comment>
<comment type="similarity">
    <text evidence="2">Belongs to the oligopeptide OPT transporter family.</text>
</comment>
<feature type="compositionally biased region" description="Basic and acidic residues" evidence="9">
    <location>
        <begin position="20"/>
        <end position="33"/>
    </location>
</feature>
<evidence type="ECO:0000256" key="3">
    <source>
        <dbReference type="ARBA" id="ARBA00022448"/>
    </source>
</evidence>
<keyword evidence="3" id="KW-0813">Transport</keyword>
<dbReference type="Pfam" id="PF03169">
    <property type="entry name" value="OPT"/>
    <property type="match status" value="1"/>
</dbReference>
<comment type="subcellular location">
    <subcellularLocation>
        <location evidence="1">Membrane</location>
        <topology evidence="1">Multi-pass membrane protein</topology>
    </subcellularLocation>
</comment>
<evidence type="ECO:0000256" key="5">
    <source>
        <dbReference type="ARBA" id="ARBA00022856"/>
    </source>
</evidence>
<protein>
    <recommendedName>
        <fullName evidence="13">Oligopeptide transporter</fullName>
    </recommendedName>
</protein>
<feature type="transmembrane region" description="Helical" evidence="10">
    <location>
        <begin position="215"/>
        <end position="235"/>
    </location>
</feature>
<sequence>MSQLDHPAPVLEKIVPADDNYGHDPVHDIDEPNKTVLPPSPSVSGDLEAAQADDNKQWLEKDPFVHDEVKEVVPDQAFKWNVDGDQSPFPEVAANVPNTDDPTIQVNNVRMWFLLTVFVILFAGVNQFFNLRYPSLTMGYVVAQLLVFPIGKVWARFLPDWKIGFGRFSFRLNPGPFTIKEHAVIVICVSLTSTPAYAMPALVAIQSDVYWGRDWGAGFGFLYLLTSQMLGFGFAGLARRWIVYPAALVWPQTLSSTALFRALHEQSDSGTANGWSLSRYRFFGYFTLFAFITFWFPDYIATCLSSFAFITWIWPHNQKINTIFGMSSGLGLLPISFDWTVINYAGQPLMTPFYITANCFAVVVIFYLFLSPILYYKNVWNSAYLPLLSSSTFDNTGGTYNVSRVVNHETLDFNATAYHEYSPMYISMSYSLSYALSFAAVTSMIVYIALWNGKDIVAKFKNAAHGGEDIHKRLMNNYKEVPDWWYGVLTLVVCGLGIFTIRYWPTELPVWGFIVFCCGLGALLIIPEGILEGTTNQRVFLNIITELIAGYIWPGKAVANIMVKTFGYNSVKHGLDFAADLKLGQYMLYSAVLSCATITGVLRWMMGHIEGLCNPNNSARFICAGAKVIYNASIIWGTIGPQRMFQHGQVYSAIMYFFLIGPVFTVVVYLIYRRYPNSWVKYVNPPIFFNAAGNIPPANTTQYSLWFIFGFLFNHLIRRRAFAWWKKYNYLLQASMDTGVALATILIFFALSYTGTVFSWALNNVGANTYDKKSVPWLKVESGSHFGPDVGTF</sequence>
<name>A0A427XIP5_9TREE</name>
<feature type="transmembrane region" description="Helical" evidence="10">
    <location>
        <begin position="700"/>
        <end position="717"/>
    </location>
</feature>
<evidence type="ECO:0000256" key="6">
    <source>
        <dbReference type="ARBA" id="ARBA00022927"/>
    </source>
</evidence>
<keyword evidence="12" id="KW-1185">Reference proteome</keyword>
<evidence type="ECO:0000256" key="1">
    <source>
        <dbReference type="ARBA" id="ARBA00004141"/>
    </source>
</evidence>
<reference evidence="11 12" key="1">
    <citation type="submission" date="2018-11" db="EMBL/GenBank/DDBJ databases">
        <title>Genome sequence of Apiotrichum porosum DSM 27194.</title>
        <authorList>
            <person name="Aliyu H."/>
            <person name="Gorte O."/>
            <person name="Ochsenreither K."/>
        </authorList>
    </citation>
    <scope>NUCLEOTIDE SEQUENCE [LARGE SCALE GENOMIC DNA]</scope>
    <source>
        <strain evidence="11 12">DSM 27194</strain>
    </source>
</reference>
<gene>
    <name evidence="11" type="ORF">EHS24_002417</name>
</gene>
<evidence type="ECO:0000256" key="4">
    <source>
        <dbReference type="ARBA" id="ARBA00022692"/>
    </source>
</evidence>
<dbReference type="GeneID" id="39586960"/>
<dbReference type="NCBIfam" id="TIGR00728">
    <property type="entry name" value="OPT_sfam"/>
    <property type="match status" value="1"/>
</dbReference>
<feature type="transmembrane region" description="Helical" evidence="10">
    <location>
        <begin position="353"/>
        <end position="376"/>
    </location>
</feature>
<evidence type="ECO:0000313" key="11">
    <source>
        <dbReference type="EMBL" id="RSH78688.1"/>
    </source>
</evidence>
<dbReference type="OrthoDB" id="9986677at2759"/>
<keyword evidence="7 10" id="KW-1133">Transmembrane helix</keyword>
<dbReference type="Proteomes" id="UP000279236">
    <property type="component" value="Unassembled WGS sequence"/>
</dbReference>
<dbReference type="InterPro" id="IPR004813">
    <property type="entry name" value="OPT"/>
</dbReference>
<feature type="transmembrane region" description="Helical" evidence="10">
    <location>
        <begin position="484"/>
        <end position="504"/>
    </location>
</feature>
<evidence type="ECO:0008006" key="13">
    <source>
        <dbReference type="Google" id="ProtNLM"/>
    </source>
</evidence>
<feature type="transmembrane region" description="Helical" evidence="10">
    <location>
        <begin position="320"/>
        <end position="341"/>
    </location>
</feature>
<dbReference type="PANTHER" id="PTHR22601">
    <property type="entry name" value="ISP4 LIKE PROTEIN"/>
    <property type="match status" value="1"/>
</dbReference>
<feature type="transmembrane region" description="Helical" evidence="10">
    <location>
        <begin position="432"/>
        <end position="451"/>
    </location>
</feature>
<evidence type="ECO:0000256" key="8">
    <source>
        <dbReference type="ARBA" id="ARBA00023136"/>
    </source>
</evidence>
<feature type="region of interest" description="Disordered" evidence="9">
    <location>
        <begin position="1"/>
        <end position="50"/>
    </location>
</feature>
<keyword evidence="4 10" id="KW-0812">Transmembrane</keyword>
<evidence type="ECO:0000256" key="10">
    <source>
        <dbReference type="SAM" id="Phobius"/>
    </source>
</evidence>
<keyword evidence="5" id="KW-0571">Peptide transport</keyword>
<feature type="transmembrane region" description="Helical" evidence="10">
    <location>
        <begin position="283"/>
        <end position="314"/>
    </location>
</feature>
<keyword evidence="6" id="KW-0653">Protein transport</keyword>
<dbReference type="NCBIfam" id="TIGR00727">
    <property type="entry name" value="ISP4_OPT"/>
    <property type="match status" value="1"/>
</dbReference>
<feature type="transmembrane region" description="Helical" evidence="10">
    <location>
        <begin position="583"/>
        <end position="602"/>
    </location>
</feature>
<feature type="transmembrane region" description="Helical" evidence="10">
    <location>
        <begin position="510"/>
        <end position="527"/>
    </location>
</feature>
<feature type="transmembrane region" description="Helical" evidence="10">
    <location>
        <begin position="136"/>
        <end position="155"/>
    </location>
</feature>
<dbReference type="GO" id="GO:0016020">
    <property type="term" value="C:membrane"/>
    <property type="evidence" value="ECO:0007669"/>
    <property type="project" value="UniProtKB-SubCell"/>
</dbReference>
<evidence type="ECO:0000256" key="9">
    <source>
        <dbReference type="SAM" id="MobiDB-lite"/>
    </source>
</evidence>
<dbReference type="AlphaFoldDB" id="A0A427XIP5"/>